<sequence>MAKFEVQVRHCFCCGLHPGSFFIALYTLLLFSLLTGLAIYGLNDTNQNGDKSHFTSCELEAQGKINADNRKLVIANGHQTVIIEDSTSYHCSFGLYTEELKYSALNRSWVLFWDIVLYILIVIASLIMLVGLLIYNEWLLLPWIALMAFEVFRGLISVFFMFWYSYLNLARLAAAIFFLGLQLLHISLIVLVIAKFQRMHNRNTGVIVDADKQISLIVLVIAKFQRMHNRNTGVVVDADKQYDPQRPYTTGTLPSNYGGAYSPQVRRNGNVDPYVGGGGGAYSDYSPSQKDPRQYDSGYRQPQQGIRY</sequence>
<evidence type="ECO:0000313" key="2">
    <source>
        <dbReference type="WBParaSite" id="PS1159_v2.g523.t2"/>
    </source>
</evidence>
<reference evidence="2" key="1">
    <citation type="submission" date="2022-11" db="UniProtKB">
        <authorList>
            <consortium name="WormBaseParasite"/>
        </authorList>
    </citation>
    <scope>IDENTIFICATION</scope>
</reference>
<proteinExistence type="predicted"/>
<evidence type="ECO:0000313" key="1">
    <source>
        <dbReference type="Proteomes" id="UP000887580"/>
    </source>
</evidence>
<protein>
    <submittedName>
        <fullName evidence="2">Uncharacterized protein</fullName>
    </submittedName>
</protein>
<organism evidence="1 2">
    <name type="scientific">Panagrolaimus sp. PS1159</name>
    <dbReference type="NCBI Taxonomy" id="55785"/>
    <lineage>
        <taxon>Eukaryota</taxon>
        <taxon>Metazoa</taxon>
        <taxon>Ecdysozoa</taxon>
        <taxon>Nematoda</taxon>
        <taxon>Chromadorea</taxon>
        <taxon>Rhabditida</taxon>
        <taxon>Tylenchina</taxon>
        <taxon>Panagrolaimomorpha</taxon>
        <taxon>Panagrolaimoidea</taxon>
        <taxon>Panagrolaimidae</taxon>
        <taxon>Panagrolaimus</taxon>
    </lineage>
</organism>
<dbReference type="Proteomes" id="UP000887580">
    <property type="component" value="Unplaced"/>
</dbReference>
<dbReference type="WBParaSite" id="PS1159_v2.g523.t2">
    <property type="protein sequence ID" value="PS1159_v2.g523.t2"/>
    <property type="gene ID" value="PS1159_v2.g523"/>
</dbReference>
<name>A0AC35GI01_9BILA</name>
<accession>A0AC35GI01</accession>